<feature type="compositionally biased region" description="Polar residues" evidence="1">
    <location>
        <begin position="380"/>
        <end position="394"/>
    </location>
</feature>
<sequence length="1691" mass="189716">MGKQKKKKKSSPHRGSVSRSPDVKSTPPPPPATVADSPRKSDPISSELVSCSSSPSNAQSTISVIDLAIVAPDLLAPEMLKAQIPNVAPVKVSMTSPEPTSTIDKGKATSVASQLNTPTAPVTIVADPETIAQKPANTAPSYVSLVKGSSKQLSKKGVSFILPSGEACIKIPNAVIEKNRKSWDCFVLGQFYSEPPSQGIIQNIVNGIWSRQYRDVSVSKMEGFSFLFRIPNSSTRSRVINQRLWQIEGQTMFVAKWEPGVVPTKPELSSAPIWLELRNVPLQFFHEDGLERIAGLVGDPKFLHPSTANKTNLEVAKVFTIIDPRKPLPEAVNVQFDSGQVKRILVSSPWMPPVCAHCKDIGHSARRCSKAPISCSGCNSSAHSLDQCPRTKTSTTKRKYQKKKTAAVPATESAAIGLAGSGKESSSGGNSISATVTAPASSIIINKELLVGESSGLSIKRKSKDSSSSEAEMSKESNSEVEEDSSDILSSEPEEDVSLGDEFLGFTEVSPRKRRSETHVQQSKSKKFIAELLPGWFLEDNYAFSDLGKIWILWHQSVKVVVISKSLQMVTCEVLLPDVLEWIVVSIIYASNEERTRYDLWAELVNMSTSQALAGKAWIVLGDFNQIKDPSEHSNLPVLNVNRQMRDFRGCLEAAELSDLVFRGSSFTWWNKSKTRPITKKLDRVLVTDHWSSVFPEAFATFGDPDFSDHACCGVLLRPDRLRTRSPFKFFNFLLLNQEFIPLVACHWFACNFTGSDMFRLSKKLKSLKSVIRSFAKDNFSGIEKRVNAAHEKLLRLQNRTLAHPTVLNAHRELAAQEKWLELATAEESFFCQKSRITWMADGDSNTTFFHRMAATRRSMNQIHYMIGEDGTRFDNQMDIKDHCVTYFSKLLGGDQSASLIVQSDMELLLPTKCSPSQKIFLEKQFTDEEIKEAFFSLPKNKTCGPDGYSAEFFTGCWTIIGAEVIAAVKEFFVSGKLLKQWNATTLVLIPKVTNASRTSDFRPISCLNTVYKVISKLLASKLQSILSKVISPAQSAFMPGRLLAENVLLATEVVQGYNRKHIQPRAMLKVDLRKAFDSVSWEFILSALRALDIPAKFLGWIKECITTPSFLVCVNGTTSGFFKSSRGLRQGDPLSPYLFVLVMEVFSKLLLSRFDAGYIKFHPKTAELSISHLMFADDVMIFFYGSEFSLHGINEALDDFANWSGLQMNREKTNLFHAGMSQTEAVAIARHGFEVGNLPIRYLGLPLMHRKLRIAEYDPLIEKISARFRGWAVKSLSFAGRTQLIASVIYGTVNFWMTTFMIPIGCIKKIESLCSRFLWSGNIESGRGAKVAWSGVCLPKNEGGLGLRRFREWNTTLCLRFIWLLFSENDSLWARWHRHHNIGHASFWSLNKTAADSWTWKSLLHLRPLAEKFLKCVVGNGQKCSFWYDSWTPLGPLSKFLGEDGPRVLRLPLASRVNEAVLNNNWAIPSPRSDPVVILHAHLTTIQVPCITSANDQYCWVVDNVLCQGFSAKRTWEALMPRSEVKDWASSVWFKGAIPKHAFNMWISHLNRLPTRKRLASWGLNMSTDCCLCSRSVESRNHLLIRCPFSSGVWRLLLSRLDPRRQSFLSWDELLSWTSSRSTNAPSLIRLIAVQATVYHIWKQRNNVLHNNIVLPHQTIFKIIDKEIRNIISARRQRKHFGNLMQLWIR</sequence>
<dbReference type="InterPro" id="IPR001878">
    <property type="entry name" value="Znf_CCHC"/>
</dbReference>
<feature type="region of interest" description="Disordered" evidence="1">
    <location>
        <begin position="1"/>
        <end position="57"/>
    </location>
</feature>
<dbReference type="CDD" id="cd01650">
    <property type="entry name" value="RT_nLTR_like"/>
    <property type="match status" value="1"/>
</dbReference>
<keyword evidence="3" id="KW-0540">Nuclease</keyword>
<feature type="compositionally biased region" description="Basic and acidic residues" evidence="1">
    <location>
        <begin position="464"/>
        <end position="478"/>
    </location>
</feature>
<feature type="compositionally biased region" description="Polar residues" evidence="1">
    <location>
        <begin position="93"/>
        <end position="103"/>
    </location>
</feature>
<dbReference type="PANTHER" id="PTHR33116">
    <property type="entry name" value="REVERSE TRANSCRIPTASE ZINC-BINDING DOMAIN-CONTAINING PROTEIN-RELATED-RELATED"/>
    <property type="match status" value="1"/>
</dbReference>
<feature type="compositionally biased region" description="Basic residues" evidence="1">
    <location>
        <begin position="1"/>
        <end position="12"/>
    </location>
</feature>
<dbReference type="Pfam" id="PF00078">
    <property type="entry name" value="RVT_1"/>
    <property type="match status" value="1"/>
</dbReference>
<feature type="compositionally biased region" description="Acidic residues" evidence="1">
    <location>
        <begin position="479"/>
        <end position="497"/>
    </location>
</feature>
<dbReference type="InterPro" id="IPR005135">
    <property type="entry name" value="Endo/exonuclease/phosphatase"/>
</dbReference>
<dbReference type="InterPro" id="IPR000477">
    <property type="entry name" value="RT_dom"/>
</dbReference>
<keyword evidence="4" id="KW-1185">Reference proteome</keyword>
<dbReference type="GO" id="GO:0008270">
    <property type="term" value="F:zinc ion binding"/>
    <property type="evidence" value="ECO:0007669"/>
    <property type="project" value="InterPro"/>
</dbReference>
<dbReference type="InterPro" id="IPR025558">
    <property type="entry name" value="DUF4283"/>
</dbReference>
<proteinExistence type="predicted"/>
<feature type="compositionally biased region" description="Basic residues" evidence="1">
    <location>
        <begin position="395"/>
        <end position="405"/>
    </location>
</feature>
<feature type="region of interest" description="Disordered" evidence="1">
    <location>
        <begin position="460"/>
        <end position="497"/>
    </location>
</feature>
<keyword evidence="3" id="KW-0255">Endonuclease</keyword>
<dbReference type="SMART" id="SM00343">
    <property type="entry name" value="ZnF_C2HC"/>
    <property type="match status" value="2"/>
</dbReference>
<protein>
    <submittedName>
        <fullName evidence="3">Endonuclease/exonuclease/phosphatase superfamily</fullName>
    </submittedName>
</protein>
<dbReference type="EMBL" id="JAEFBK010000007">
    <property type="protein sequence ID" value="KAG7587431.1"/>
    <property type="molecule type" value="Genomic_DNA"/>
</dbReference>
<dbReference type="Pfam" id="PF14111">
    <property type="entry name" value="DUF4283"/>
    <property type="match status" value="1"/>
</dbReference>
<name>A0A8T2BV92_9BRAS</name>
<dbReference type="Pfam" id="PF13966">
    <property type="entry name" value="zf-RVT"/>
    <property type="match status" value="1"/>
</dbReference>
<dbReference type="Proteomes" id="UP000694240">
    <property type="component" value="Chromosome 7"/>
</dbReference>
<evidence type="ECO:0000259" key="2">
    <source>
        <dbReference type="PROSITE" id="PS50878"/>
    </source>
</evidence>
<dbReference type="PANTHER" id="PTHR33116:SF80">
    <property type="entry name" value="REVERSE TRANSCRIPTASE ZINC-BINDING DOMAIN-CONTAINING PROTEIN"/>
    <property type="match status" value="1"/>
</dbReference>
<feature type="region of interest" description="Disordered" evidence="1">
    <location>
        <begin position="92"/>
        <end position="111"/>
    </location>
</feature>
<keyword evidence="3" id="KW-0378">Hydrolase</keyword>
<reference evidence="3 4" key="1">
    <citation type="submission" date="2020-12" db="EMBL/GenBank/DDBJ databases">
        <title>Concerted genomic and epigenomic changes stabilize Arabidopsis allopolyploids.</title>
        <authorList>
            <person name="Chen Z."/>
        </authorList>
    </citation>
    <scope>NUCLEOTIDE SEQUENCE [LARGE SCALE GENOMIC DNA]</scope>
    <source>
        <strain evidence="3">Allo738</strain>
        <tissue evidence="3">Leaf</tissue>
    </source>
</reference>
<organism evidence="3 4">
    <name type="scientific">Arabidopsis thaliana x Arabidopsis arenosa</name>
    <dbReference type="NCBI Taxonomy" id="1240361"/>
    <lineage>
        <taxon>Eukaryota</taxon>
        <taxon>Viridiplantae</taxon>
        <taxon>Streptophyta</taxon>
        <taxon>Embryophyta</taxon>
        <taxon>Tracheophyta</taxon>
        <taxon>Spermatophyta</taxon>
        <taxon>Magnoliopsida</taxon>
        <taxon>eudicotyledons</taxon>
        <taxon>Gunneridae</taxon>
        <taxon>Pentapetalae</taxon>
        <taxon>rosids</taxon>
        <taxon>malvids</taxon>
        <taxon>Brassicales</taxon>
        <taxon>Brassicaceae</taxon>
        <taxon>Camelineae</taxon>
        <taxon>Arabidopsis</taxon>
    </lineage>
</organism>
<feature type="domain" description="Reverse transcriptase" evidence="2">
    <location>
        <begin position="971"/>
        <end position="1248"/>
    </location>
</feature>
<dbReference type="InterPro" id="IPR026960">
    <property type="entry name" value="RVT-Znf"/>
</dbReference>
<evidence type="ECO:0000256" key="1">
    <source>
        <dbReference type="SAM" id="MobiDB-lite"/>
    </source>
</evidence>
<dbReference type="PROSITE" id="PS50878">
    <property type="entry name" value="RT_POL"/>
    <property type="match status" value="1"/>
</dbReference>
<evidence type="ECO:0000313" key="4">
    <source>
        <dbReference type="Proteomes" id="UP000694240"/>
    </source>
</evidence>
<accession>A0A8T2BV92</accession>
<dbReference type="Pfam" id="PF03372">
    <property type="entry name" value="Exo_endo_phos"/>
    <property type="match status" value="1"/>
</dbReference>
<feature type="compositionally biased region" description="Low complexity" evidence="1">
    <location>
        <begin position="45"/>
        <end position="56"/>
    </location>
</feature>
<dbReference type="GO" id="GO:0004519">
    <property type="term" value="F:endonuclease activity"/>
    <property type="evidence" value="ECO:0007669"/>
    <property type="project" value="UniProtKB-KW"/>
</dbReference>
<gene>
    <name evidence="3" type="ORF">ISN45_Aa02g026190</name>
</gene>
<comment type="caution">
    <text evidence="3">The sequence shown here is derived from an EMBL/GenBank/DDBJ whole genome shotgun (WGS) entry which is preliminary data.</text>
</comment>
<dbReference type="GO" id="GO:0003676">
    <property type="term" value="F:nucleic acid binding"/>
    <property type="evidence" value="ECO:0007669"/>
    <property type="project" value="InterPro"/>
</dbReference>
<evidence type="ECO:0000313" key="3">
    <source>
        <dbReference type="EMBL" id="KAG7587431.1"/>
    </source>
</evidence>
<feature type="region of interest" description="Disordered" evidence="1">
    <location>
        <begin position="380"/>
        <end position="406"/>
    </location>
</feature>